<dbReference type="EMBL" id="JAEHFJ010000001">
    <property type="protein sequence ID" value="MBJ2173116.1"/>
    <property type="molecule type" value="Genomic_DNA"/>
</dbReference>
<evidence type="ECO:0000313" key="1">
    <source>
        <dbReference type="EMBL" id="MBJ2173116.1"/>
    </source>
</evidence>
<evidence type="ECO:0000313" key="2">
    <source>
        <dbReference type="Proteomes" id="UP000623301"/>
    </source>
</evidence>
<keyword evidence="2" id="KW-1185">Reference proteome</keyword>
<accession>A0ABS0WMD2</accession>
<organism evidence="1 2">
    <name type="scientific">Aureibaculum flavum</name>
    <dbReference type="NCBI Taxonomy" id="2795986"/>
    <lineage>
        <taxon>Bacteria</taxon>
        <taxon>Pseudomonadati</taxon>
        <taxon>Bacteroidota</taxon>
        <taxon>Flavobacteriia</taxon>
        <taxon>Flavobacteriales</taxon>
        <taxon>Flavobacteriaceae</taxon>
        <taxon>Aureibaculum</taxon>
    </lineage>
</organism>
<proteinExistence type="predicted"/>
<dbReference type="InterPro" id="IPR016776">
    <property type="entry name" value="ApeP-like_dehydratase"/>
</dbReference>
<comment type="caution">
    <text evidence="1">The sequence shown here is derived from an EMBL/GenBank/DDBJ whole genome shotgun (WGS) entry which is preliminary data.</text>
</comment>
<reference evidence="1 2" key="1">
    <citation type="submission" date="2020-12" db="EMBL/GenBank/DDBJ databases">
        <title>Aureibaculum luteum sp. nov. and Aureibaculum flavum sp. nov., novel members of the family Flavobacteriaceae isolated from Antarctic intertidal sediments.</title>
        <authorList>
            <person name="He X."/>
            <person name="Zhang X."/>
        </authorList>
    </citation>
    <scope>NUCLEOTIDE SEQUENCE [LARGE SCALE GENOMIC DNA]</scope>
    <source>
        <strain evidence="1 2">A20</strain>
    </source>
</reference>
<dbReference type="SUPFAM" id="SSF54637">
    <property type="entry name" value="Thioesterase/thiol ester dehydrase-isomerase"/>
    <property type="match status" value="1"/>
</dbReference>
<dbReference type="Pfam" id="PF22817">
    <property type="entry name" value="ApeP-like"/>
    <property type="match status" value="1"/>
</dbReference>
<dbReference type="Gene3D" id="3.10.129.10">
    <property type="entry name" value="Hotdog Thioesterase"/>
    <property type="match status" value="1"/>
</dbReference>
<name>A0ABS0WMD2_9FLAO</name>
<protein>
    <submittedName>
        <fullName evidence="1">ABC transporter permease</fullName>
    </submittedName>
</protein>
<gene>
    <name evidence="1" type="ORF">JBL43_02625</name>
</gene>
<sequence length="137" mass="15091">MLMVDTLLSIDDECVKTNFLITSDCVFVDENVLSESGLIENAAQTCSAIVGKSYFDEEDVEGKNTKLVGFISGVKSFNIIKLPQLQETIVTTANLISRFDADGYSICALNCKIENADMVLSECVMNLFIKEVSDEKK</sequence>
<dbReference type="Proteomes" id="UP000623301">
    <property type="component" value="Unassembled WGS sequence"/>
</dbReference>
<dbReference type="InterPro" id="IPR029069">
    <property type="entry name" value="HotDog_dom_sf"/>
</dbReference>